<name>A0A2S7T1W9_9BACT</name>
<dbReference type="GO" id="GO:0004519">
    <property type="term" value="F:endonuclease activity"/>
    <property type="evidence" value="ECO:0007669"/>
    <property type="project" value="InterPro"/>
</dbReference>
<gene>
    <name evidence="1" type="ORF">CJD36_003080</name>
</gene>
<protein>
    <submittedName>
        <fullName evidence="1">Type II toxin-antitoxin system HigB family toxin</fullName>
    </submittedName>
</protein>
<dbReference type="Pfam" id="PF09907">
    <property type="entry name" value="HigB_toxin"/>
    <property type="match status" value="1"/>
</dbReference>
<dbReference type="EMBL" id="PPSL01000001">
    <property type="protein sequence ID" value="PQJ12746.1"/>
    <property type="molecule type" value="Genomic_DNA"/>
</dbReference>
<dbReference type="RefSeq" id="WP_105037630.1">
    <property type="nucleotide sequence ID" value="NZ_PPSL01000001.1"/>
</dbReference>
<dbReference type="AlphaFoldDB" id="A0A2S7T1W9"/>
<dbReference type="GO" id="GO:0003723">
    <property type="term" value="F:RNA binding"/>
    <property type="evidence" value="ECO:0007669"/>
    <property type="project" value="InterPro"/>
</dbReference>
<dbReference type="OrthoDB" id="9799912at2"/>
<evidence type="ECO:0000313" key="1">
    <source>
        <dbReference type="EMBL" id="PQJ12746.1"/>
    </source>
</evidence>
<keyword evidence="2" id="KW-1185">Reference proteome</keyword>
<dbReference type="Proteomes" id="UP000239872">
    <property type="component" value="Unassembled WGS sequence"/>
</dbReference>
<evidence type="ECO:0000313" key="2">
    <source>
        <dbReference type="Proteomes" id="UP000239872"/>
    </source>
</evidence>
<organism evidence="1 2">
    <name type="scientific">Flavipsychrobacter stenotrophus</name>
    <dbReference type="NCBI Taxonomy" id="2077091"/>
    <lineage>
        <taxon>Bacteria</taxon>
        <taxon>Pseudomonadati</taxon>
        <taxon>Bacteroidota</taxon>
        <taxon>Chitinophagia</taxon>
        <taxon>Chitinophagales</taxon>
        <taxon>Chitinophagaceae</taxon>
        <taxon>Flavipsychrobacter</taxon>
    </lineage>
</organism>
<comment type="caution">
    <text evidence="1">The sequence shown here is derived from an EMBL/GenBank/DDBJ whole genome shotgun (WGS) entry which is preliminary data.</text>
</comment>
<accession>A0A2S7T1W9</accession>
<sequence length="97" mass="11424">MVVISRGTLNEYKIQYPEASDAITKWFLEASTSDWANLNEIRSTFNSVDYFGNGLFIFNIMGNHYRLIVRIIFRTRTIFIRFFGTHSEYDKVNISKL</sequence>
<dbReference type="InterPro" id="IPR018669">
    <property type="entry name" value="Toxin_HigB"/>
</dbReference>
<dbReference type="GO" id="GO:0110001">
    <property type="term" value="C:toxin-antitoxin complex"/>
    <property type="evidence" value="ECO:0007669"/>
    <property type="project" value="InterPro"/>
</dbReference>
<proteinExistence type="predicted"/>
<reference evidence="1 2" key="1">
    <citation type="submission" date="2018-01" db="EMBL/GenBank/DDBJ databases">
        <title>A novel member of the phylum Bacteroidetes isolated from glacier ice.</title>
        <authorList>
            <person name="Liu Q."/>
            <person name="Xin Y.-H."/>
        </authorList>
    </citation>
    <scope>NUCLEOTIDE SEQUENCE [LARGE SCALE GENOMIC DNA]</scope>
    <source>
        <strain evidence="1 2">RB1R16</strain>
    </source>
</reference>